<reference evidence="3 4" key="1">
    <citation type="submission" date="2018-02" db="EMBL/GenBank/DDBJ databases">
        <title>The genomes of Aspergillus section Nigri reveals drivers in fungal speciation.</title>
        <authorList>
            <consortium name="DOE Joint Genome Institute"/>
            <person name="Vesth T.C."/>
            <person name="Nybo J."/>
            <person name="Theobald S."/>
            <person name="Brandl J."/>
            <person name="Frisvad J.C."/>
            <person name="Nielsen K.F."/>
            <person name="Lyhne E.K."/>
            <person name="Kogle M.E."/>
            <person name="Kuo A."/>
            <person name="Riley R."/>
            <person name="Clum A."/>
            <person name="Nolan M."/>
            <person name="Lipzen A."/>
            <person name="Salamov A."/>
            <person name="Henrissat B."/>
            <person name="Wiebenga A."/>
            <person name="De vries R.P."/>
            <person name="Grigoriev I.V."/>
            <person name="Mortensen U.H."/>
            <person name="Andersen M.R."/>
            <person name="Baker S.E."/>
        </authorList>
    </citation>
    <scope>NUCLEOTIDE SEQUENCE [LARGE SCALE GENOMIC DNA]</scope>
    <source>
        <strain evidence="3 4">CBS 121057</strain>
    </source>
</reference>
<dbReference type="InterPro" id="IPR025676">
    <property type="entry name" value="Clr5_dom"/>
</dbReference>
<dbReference type="VEuPathDB" id="FungiDB:BO78DRAFT_170535"/>
<evidence type="ECO:0000313" key="3">
    <source>
        <dbReference type="EMBL" id="PYI04481.1"/>
    </source>
</evidence>
<keyword evidence="4" id="KW-1185">Reference proteome</keyword>
<organism evidence="3 4">
    <name type="scientific">Aspergillus sclerotiicarbonarius (strain CBS 121057 / IBT 28362)</name>
    <dbReference type="NCBI Taxonomy" id="1448318"/>
    <lineage>
        <taxon>Eukaryota</taxon>
        <taxon>Fungi</taxon>
        <taxon>Dikarya</taxon>
        <taxon>Ascomycota</taxon>
        <taxon>Pezizomycotina</taxon>
        <taxon>Eurotiomycetes</taxon>
        <taxon>Eurotiomycetidae</taxon>
        <taxon>Eurotiales</taxon>
        <taxon>Aspergillaceae</taxon>
        <taxon>Aspergillus</taxon>
        <taxon>Aspergillus subgen. Circumdati</taxon>
    </lineage>
</organism>
<name>A0A319E3A9_ASPSB</name>
<gene>
    <name evidence="3" type="ORF">BO78DRAFT_170535</name>
</gene>
<feature type="compositionally biased region" description="Basic residues" evidence="1">
    <location>
        <begin position="49"/>
        <end position="64"/>
    </location>
</feature>
<sequence>MKNSIPSDVWERKKALIAKLYKDEEWPLKQVIKQIRSDDFNPSETQLRSRLKKWRVTKPSRQTRKKSDDSQQETTGDDSGQEDASPKDQASTISPKARPPLRSVASDLSVSEPEWYMANDAYARQDGMPTTVSFDGQHISNVWAPVMAQQSPLSPSHKQRDPSHASSVMVLPSSNSYDSPHTSPLMDSMLINSASSLASPFHDHSYAVTTDCMQTPTTTAGPIQWSIPQWYSMPLEAGSPFYTSAPLSPPIDPAMHLMSPHAQTPPPSGIGRQQMADLHEGTWKRAMSAPYVQDAAGGHPRLEQKGPQPRPLERKASLQPKSAGQPAMGLVSPPSFYPPGQHPAMCAPMYPYPGPEPLVHRPQSIDF</sequence>
<dbReference type="AlphaFoldDB" id="A0A319E3A9"/>
<dbReference type="Pfam" id="PF14420">
    <property type="entry name" value="Clr5"/>
    <property type="match status" value="1"/>
</dbReference>
<dbReference type="OrthoDB" id="5308957at2759"/>
<evidence type="ECO:0000259" key="2">
    <source>
        <dbReference type="Pfam" id="PF14420"/>
    </source>
</evidence>
<accession>A0A319E3A9</accession>
<feature type="region of interest" description="Disordered" evidence="1">
    <location>
        <begin position="38"/>
        <end position="108"/>
    </location>
</feature>
<feature type="region of interest" description="Disordered" evidence="1">
    <location>
        <begin position="150"/>
        <end position="179"/>
    </location>
</feature>
<evidence type="ECO:0000313" key="4">
    <source>
        <dbReference type="Proteomes" id="UP000248423"/>
    </source>
</evidence>
<dbReference type="Proteomes" id="UP000248423">
    <property type="component" value="Unassembled WGS sequence"/>
</dbReference>
<evidence type="ECO:0000256" key="1">
    <source>
        <dbReference type="SAM" id="MobiDB-lite"/>
    </source>
</evidence>
<proteinExistence type="predicted"/>
<feature type="domain" description="Clr5" evidence="2">
    <location>
        <begin position="7"/>
        <end position="58"/>
    </location>
</feature>
<dbReference type="EMBL" id="KZ826368">
    <property type="protein sequence ID" value="PYI04481.1"/>
    <property type="molecule type" value="Genomic_DNA"/>
</dbReference>
<protein>
    <recommendedName>
        <fullName evidence="2">Clr5 domain-containing protein</fullName>
    </recommendedName>
</protein>
<feature type="region of interest" description="Disordered" evidence="1">
    <location>
        <begin position="296"/>
        <end position="333"/>
    </location>
</feature>